<feature type="transmembrane region" description="Helical" evidence="2">
    <location>
        <begin position="12"/>
        <end position="33"/>
    </location>
</feature>
<reference evidence="4" key="1">
    <citation type="submission" date="2022-01" db="EMBL/GenBank/DDBJ databases">
        <authorList>
            <person name="Wang Y."/>
        </authorList>
    </citation>
    <scope>NUCLEOTIDE SEQUENCE</scope>
    <source>
        <strain evidence="4">WB101</strain>
    </source>
</reference>
<accession>A0ABS9KHW9</accession>
<evidence type="ECO:0000313" key="5">
    <source>
        <dbReference type="Proteomes" id="UP001165366"/>
    </source>
</evidence>
<evidence type="ECO:0000256" key="2">
    <source>
        <dbReference type="SAM" id="Phobius"/>
    </source>
</evidence>
<dbReference type="Proteomes" id="UP001165366">
    <property type="component" value="Unassembled WGS sequence"/>
</dbReference>
<organism evidence="4 5">
    <name type="scientific">Rhodohalobacter sulfatireducens</name>
    <dbReference type="NCBI Taxonomy" id="2911366"/>
    <lineage>
        <taxon>Bacteria</taxon>
        <taxon>Pseudomonadati</taxon>
        <taxon>Balneolota</taxon>
        <taxon>Balneolia</taxon>
        <taxon>Balneolales</taxon>
        <taxon>Balneolaceae</taxon>
        <taxon>Rhodohalobacter</taxon>
    </lineage>
</organism>
<dbReference type="Gene3D" id="3.40.50.720">
    <property type="entry name" value="NAD(P)-binding Rossmann-like Domain"/>
    <property type="match status" value="2"/>
</dbReference>
<keyword evidence="2" id="KW-0472">Membrane</keyword>
<keyword evidence="2" id="KW-0812">Transmembrane</keyword>
<evidence type="ECO:0000259" key="3">
    <source>
        <dbReference type="Pfam" id="PF02719"/>
    </source>
</evidence>
<dbReference type="PANTHER" id="PTHR43318:SF1">
    <property type="entry name" value="POLYSACCHARIDE BIOSYNTHESIS PROTEIN EPSC-RELATED"/>
    <property type="match status" value="1"/>
</dbReference>
<dbReference type="SUPFAM" id="SSF51735">
    <property type="entry name" value="NAD(P)-binding Rossmann-fold domains"/>
    <property type="match status" value="2"/>
</dbReference>
<dbReference type="EMBL" id="JAKLWS010000032">
    <property type="protein sequence ID" value="MCG2590421.1"/>
    <property type="molecule type" value="Genomic_DNA"/>
</dbReference>
<keyword evidence="2" id="KW-1133">Transmembrane helix</keyword>
<dbReference type="Pfam" id="PF02719">
    <property type="entry name" value="Polysacc_synt_2"/>
    <property type="match status" value="1"/>
</dbReference>
<feature type="transmembrane region" description="Helical" evidence="2">
    <location>
        <begin position="45"/>
        <end position="65"/>
    </location>
</feature>
<gene>
    <name evidence="4" type="ORF">L6773_17730</name>
</gene>
<reference evidence="4" key="2">
    <citation type="submission" date="2024-05" db="EMBL/GenBank/DDBJ databases">
        <title>Rhodohalobacter halophilus gen. nov., sp. nov., a moderately halophilic member of the family Balneolaceae.</title>
        <authorList>
            <person name="Xia J."/>
        </authorList>
    </citation>
    <scope>NUCLEOTIDE SEQUENCE</scope>
    <source>
        <strain evidence="4">WB101</strain>
    </source>
</reference>
<dbReference type="Pfam" id="PF13727">
    <property type="entry name" value="CoA_binding_3"/>
    <property type="match status" value="1"/>
</dbReference>
<name>A0ABS9KHW9_9BACT</name>
<dbReference type="InterPro" id="IPR003869">
    <property type="entry name" value="Polysac_CapD-like"/>
</dbReference>
<dbReference type="RefSeq" id="WP_237855818.1">
    <property type="nucleotide sequence ID" value="NZ_JAKLWS010000032.1"/>
</dbReference>
<evidence type="ECO:0000256" key="1">
    <source>
        <dbReference type="ARBA" id="ARBA00007430"/>
    </source>
</evidence>
<sequence>MATLKGYSRRALFFIAGDAVAILLASFISAFILTSISGYSGELSLLNLLIYITLSLLFLGLFKMYRVSWRFTSLRELLMIVNALTIAAVTFTGYLIISGQANSMELSLLAITYLQSILYVGAFRISKRVNLEIFQNQNHEKRAIVFGAGNAGDQIMRDIKRHKHWNLNIIAIFDDDEHLHGLSMHGVPIKGDRNKMIQFLRYTDIDELIIAIPSLPKQELKSVLNRIKDLKPNLKVKVLPSFHLLSDDPVGVKNIREISIDDILGREPAKIDMDTIRSSVEGKTVLITGAGGSIGREIVRQCASLNVGKLIALDIDETEVFHIQKEFQDGDVNLVPYVANVIDEQKMSRLLETEKPEIIFHAAAYKHVPMMEDFPEEAIKVNVQGTDVLARLCCMHDVEKFVLISTDKAVNPTNVMGATKRIAEEVCLAHNDLCITKFIAVRFGNVLGSRGSVVPIFIDQIRNGGPVTITHPEVKRYFMTIPEAVLLVMQAGEMGKGGEVFVLDMGEPVKILDMAKQLIQLHGLVPDKDIPIEFIGLRPGEKMFEELLKAEEGVEDTSHELIHKAICRKDVNTDELEMVISQLLENIENGDTETLRNHIKKIVPTYSFKEPQTITKNGQKSVKEYVD</sequence>
<proteinExistence type="inferred from homology"/>
<dbReference type="InterPro" id="IPR051203">
    <property type="entry name" value="Polysaccharide_Synthase-Rel"/>
</dbReference>
<dbReference type="CDD" id="cd05237">
    <property type="entry name" value="UDP_invert_4-6DH_SDR_e"/>
    <property type="match status" value="1"/>
</dbReference>
<dbReference type="InterPro" id="IPR036291">
    <property type="entry name" value="NAD(P)-bd_dom_sf"/>
</dbReference>
<evidence type="ECO:0000313" key="4">
    <source>
        <dbReference type="EMBL" id="MCG2590421.1"/>
    </source>
</evidence>
<comment type="similarity">
    <text evidence="1">Belongs to the polysaccharide synthase family.</text>
</comment>
<protein>
    <submittedName>
        <fullName evidence="4">Polysaccharide biosynthesis protein</fullName>
    </submittedName>
</protein>
<keyword evidence="5" id="KW-1185">Reference proteome</keyword>
<feature type="domain" description="Polysaccharide biosynthesis protein CapD-like" evidence="3">
    <location>
        <begin position="285"/>
        <end position="564"/>
    </location>
</feature>
<dbReference type="PANTHER" id="PTHR43318">
    <property type="entry name" value="UDP-N-ACETYLGLUCOSAMINE 4,6-DEHYDRATASE"/>
    <property type="match status" value="1"/>
</dbReference>
<comment type="caution">
    <text evidence="4">The sequence shown here is derived from an EMBL/GenBank/DDBJ whole genome shotgun (WGS) entry which is preliminary data.</text>
</comment>
<feature type="transmembrane region" description="Helical" evidence="2">
    <location>
        <begin position="77"/>
        <end position="97"/>
    </location>
</feature>